<proteinExistence type="predicted"/>
<dbReference type="Pfam" id="PF07319">
    <property type="entry name" value="DnaI_N"/>
    <property type="match status" value="1"/>
</dbReference>
<name>A0A0C2DJF3_9STAP</name>
<evidence type="ECO:0000313" key="8">
    <source>
        <dbReference type="Proteomes" id="UP000527860"/>
    </source>
</evidence>
<reference evidence="4 8" key="5">
    <citation type="submission" date="2022-12" db="EMBL/GenBank/DDBJ databases">
        <title>Genome analysis and biological profiling of marine Salinicoccus roseus MOSEL-ME25.</title>
        <authorList>
            <person name="Mirza F.T."/>
            <person name="Xie Y."/>
            <person name="Shinwari Z.K."/>
        </authorList>
    </citation>
    <scope>NUCLEOTIDE SEQUENCE [LARGE SCALE GENOMIC DNA]</scope>
    <source>
        <strain evidence="4 8">MOSEL-ME25</strain>
    </source>
</reference>
<accession>A0A0C2DJF3</accession>
<dbReference type="PANTHER" id="PTHR30050">
    <property type="entry name" value="CHROMOSOMAL REPLICATION INITIATOR PROTEIN DNAA"/>
    <property type="match status" value="1"/>
</dbReference>
<dbReference type="EMBL" id="NPEZ01000001">
    <property type="protein sequence ID" value="OZT77908.1"/>
    <property type="molecule type" value="Genomic_DNA"/>
</dbReference>
<dbReference type="CDD" id="cd00009">
    <property type="entry name" value="AAA"/>
    <property type="match status" value="1"/>
</dbReference>
<evidence type="ECO:0000313" key="4">
    <source>
        <dbReference type="EMBL" id="MDB0581441.1"/>
    </source>
</evidence>
<dbReference type="SUPFAM" id="SSF52540">
    <property type="entry name" value="P-loop containing nucleoside triphosphate hydrolases"/>
    <property type="match status" value="1"/>
</dbReference>
<evidence type="ECO:0000259" key="2">
    <source>
        <dbReference type="Pfam" id="PF07319"/>
    </source>
</evidence>
<evidence type="ECO:0000313" key="3">
    <source>
        <dbReference type="EMBL" id="KIH70118.1"/>
    </source>
</evidence>
<sequence>MEPINQFLKNSKKIKDNNDKLYDSLIQHPRIIELIENSDFEITRSMIRNDLLQLKRYTEQSLACEKCSSLGECINHPQGYVPSIDVRGGRIHIIYSPCPTKIKDDAFREKEKMIESYHVPKDVKDATFETVFLDPDSNRQEIIKRAIGTSKKIIEGIDTKGLYIHGSFGIGKSYLLGCIANELKDQSVSSIIVYVPEIIRDLKAGFKDGTTDKKFNTIKNAQVLMLDDLGAEDVTPWVRDEIITGILHHRMVEGLPTFVSSNYSIEELEYRYSRTKENGIEETKARRMTERLRALCEEVQLEGSNYRNN</sequence>
<dbReference type="Pfam" id="PF00308">
    <property type="entry name" value="Bac_DnaA"/>
    <property type="match status" value="1"/>
</dbReference>
<feature type="domain" description="Primosomal DnaI N-terminal" evidence="2">
    <location>
        <begin position="1"/>
        <end position="95"/>
    </location>
</feature>
<dbReference type="Gene3D" id="3.40.50.300">
    <property type="entry name" value="P-loop containing nucleotide triphosphate hydrolases"/>
    <property type="match status" value="1"/>
</dbReference>
<dbReference type="OrthoDB" id="61127at2"/>
<dbReference type="STRING" id="45670.SN16_11555"/>
<gene>
    <name evidence="4" type="primary">dnaI</name>
    <name evidence="5" type="ORF">CFN03_01080</name>
    <name evidence="4" type="ORF">F7P68_0012980</name>
    <name evidence="3" type="ORF">SN16_11555</name>
</gene>
<dbReference type="EMBL" id="JABEVU030000001">
    <property type="protein sequence ID" value="MDB0581441.1"/>
    <property type="molecule type" value="Genomic_DNA"/>
</dbReference>
<dbReference type="PANTHER" id="PTHR30050:SF8">
    <property type="entry name" value="PRIMOSOMAL PROTEIN DNAI"/>
    <property type="match status" value="1"/>
</dbReference>
<keyword evidence="8" id="KW-1185">Reference proteome</keyword>
<reference evidence="3 6" key="1">
    <citation type="submission" date="2015-01" db="EMBL/GenBank/DDBJ databases">
        <title>Genome sequences of high lactate-tolerant strain Salinicoccus roseus W12 with industrial interest.</title>
        <authorList>
            <person name="Wang H."/>
            <person name="Yu B."/>
        </authorList>
    </citation>
    <scope>NUCLEOTIDE SEQUENCE [LARGE SCALE GENOMIC DNA]</scope>
    <source>
        <strain evidence="3 6">W12</strain>
    </source>
</reference>
<dbReference type="Proteomes" id="UP000031546">
    <property type="component" value="Unassembled WGS sequence"/>
</dbReference>
<dbReference type="Proteomes" id="UP000216682">
    <property type="component" value="Unassembled WGS sequence"/>
</dbReference>
<dbReference type="GeneID" id="77846177"/>
<evidence type="ECO:0000313" key="5">
    <source>
        <dbReference type="EMBL" id="OZT77908.1"/>
    </source>
</evidence>
<dbReference type="InterPro" id="IPR027417">
    <property type="entry name" value="P-loop_NTPase"/>
</dbReference>
<dbReference type="GO" id="GO:0006260">
    <property type="term" value="P:DNA replication"/>
    <property type="evidence" value="ECO:0007669"/>
    <property type="project" value="TreeGrafter"/>
</dbReference>
<organism evidence="3 6">
    <name type="scientific">Salinicoccus roseus</name>
    <dbReference type="NCBI Taxonomy" id="45670"/>
    <lineage>
        <taxon>Bacteria</taxon>
        <taxon>Bacillati</taxon>
        <taxon>Bacillota</taxon>
        <taxon>Bacilli</taxon>
        <taxon>Bacillales</taxon>
        <taxon>Staphylococcaceae</taxon>
        <taxon>Salinicoccus</taxon>
    </lineage>
</organism>
<comment type="caution">
    <text evidence="3">The sequence shown here is derived from an EMBL/GenBank/DDBJ whole genome shotgun (WGS) entry which is preliminary data.</text>
</comment>
<dbReference type="AlphaFoldDB" id="A0A0C2DJF3"/>
<reference evidence="4" key="4">
    <citation type="submission" date="2020-04" db="EMBL/GenBank/DDBJ databases">
        <authorList>
            <person name="Tanveer F."/>
            <person name="Xie Y."/>
            <person name="Shinwari Z.K."/>
        </authorList>
    </citation>
    <scope>NUCLEOTIDE SEQUENCE</scope>
    <source>
        <strain evidence="4">MOSEL-ME25</strain>
    </source>
</reference>
<dbReference type="Proteomes" id="UP000527860">
    <property type="component" value="Unassembled WGS sequence"/>
</dbReference>
<evidence type="ECO:0000259" key="1">
    <source>
        <dbReference type="Pfam" id="PF00308"/>
    </source>
</evidence>
<reference evidence="8" key="3">
    <citation type="submission" date="2020-04" db="EMBL/GenBank/DDBJ databases">
        <title>Genome analysis and biological profiling of marine Cellulosimicrobium funkei MOSEL-ME6.</title>
        <authorList>
            <person name="Tanveer F."/>
            <person name="Xie Y."/>
            <person name="Shinwari Z.K."/>
        </authorList>
    </citation>
    <scope>NUCLEOTIDE SEQUENCE [LARGE SCALE GENOMIC DNA]</scope>
    <source>
        <strain evidence="8">MOSEL-ME25</strain>
    </source>
</reference>
<dbReference type="InterPro" id="IPR013317">
    <property type="entry name" value="DnaA_dom"/>
</dbReference>
<evidence type="ECO:0000313" key="7">
    <source>
        <dbReference type="Proteomes" id="UP000216682"/>
    </source>
</evidence>
<evidence type="ECO:0000313" key="6">
    <source>
        <dbReference type="Proteomes" id="UP000031546"/>
    </source>
</evidence>
<dbReference type="InterPro" id="IPR009928">
    <property type="entry name" value="DnaI_N"/>
</dbReference>
<dbReference type="NCBIfam" id="NF006505">
    <property type="entry name" value="PRK08939.1"/>
    <property type="match status" value="1"/>
</dbReference>
<protein>
    <submittedName>
        <fullName evidence="4">Primosomal protein DnaI</fullName>
    </submittedName>
</protein>
<reference evidence="5 7" key="2">
    <citation type="submission" date="2017-07" db="EMBL/GenBank/DDBJ databases">
        <title>Shotgun whole genome sequences of three halophilic bacterial isolates.</title>
        <authorList>
            <person name="Pozzo T."/>
            <person name="Higdon S.M."/>
            <person name="Quillaguaman J."/>
        </authorList>
    </citation>
    <scope>NUCLEOTIDE SEQUENCE [LARGE SCALE GENOMIC DNA]</scope>
    <source>
        <strain evidence="5 7">BU-1</strain>
    </source>
</reference>
<dbReference type="EMBL" id="JXII01000009">
    <property type="protein sequence ID" value="KIH70118.1"/>
    <property type="molecule type" value="Genomic_DNA"/>
</dbReference>
<feature type="domain" description="Chromosomal replication initiator protein DnaA ATPAse" evidence="1">
    <location>
        <begin position="127"/>
        <end position="229"/>
    </location>
</feature>
<dbReference type="GO" id="GO:0005524">
    <property type="term" value="F:ATP binding"/>
    <property type="evidence" value="ECO:0007669"/>
    <property type="project" value="InterPro"/>
</dbReference>
<dbReference type="RefSeq" id="WP_040106758.1">
    <property type="nucleotide sequence ID" value="NZ_BMCA01000001.1"/>
</dbReference>